<reference evidence="3" key="1">
    <citation type="submission" date="2016-11" db="UniProtKB">
        <authorList>
            <consortium name="WormBaseParasite"/>
        </authorList>
    </citation>
    <scope>IDENTIFICATION</scope>
</reference>
<evidence type="ECO:0000313" key="3">
    <source>
        <dbReference type="WBParaSite" id="Csp11.Scaffold629.g8280.t1"/>
    </source>
</evidence>
<evidence type="ECO:0000256" key="1">
    <source>
        <dbReference type="SAM" id="SignalP"/>
    </source>
</evidence>
<organism evidence="2 3">
    <name type="scientific">Caenorhabditis tropicalis</name>
    <dbReference type="NCBI Taxonomy" id="1561998"/>
    <lineage>
        <taxon>Eukaryota</taxon>
        <taxon>Metazoa</taxon>
        <taxon>Ecdysozoa</taxon>
        <taxon>Nematoda</taxon>
        <taxon>Chromadorea</taxon>
        <taxon>Rhabditida</taxon>
        <taxon>Rhabditina</taxon>
        <taxon>Rhabditomorpha</taxon>
        <taxon>Rhabditoidea</taxon>
        <taxon>Rhabditidae</taxon>
        <taxon>Peloderinae</taxon>
        <taxon>Caenorhabditis</taxon>
    </lineage>
</organism>
<dbReference type="Proteomes" id="UP000095282">
    <property type="component" value="Unplaced"/>
</dbReference>
<evidence type="ECO:0000313" key="2">
    <source>
        <dbReference type="Proteomes" id="UP000095282"/>
    </source>
</evidence>
<dbReference type="WBParaSite" id="Csp11.Scaffold629.g8280.t1">
    <property type="protein sequence ID" value="Csp11.Scaffold629.g8280.t1"/>
    <property type="gene ID" value="Csp11.Scaffold629.g8280"/>
</dbReference>
<keyword evidence="1" id="KW-0732">Signal</keyword>
<accession>A0A1I7UDP2</accession>
<proteinExistence type="predicted"/>
<name>A0A1I7UDP2_9PELO</name>
<sequence length="597" mass="69701">MRFFFFCIFLFDVFYIESNEDDISVIHQIFNEVSDVHQTAQDLFLESQLVNGKKSPMELAEELLNTTINVTLFEEYVEMDIGKIKELKKPKQMSEEDEIKVIKAFQPLRKYVSFENVLEAAKSIIDKATVIRYREGTVYKRFKEHFEYIGSRLDIFKSFSLGELKDEEAVKTALQEAKNMILELDEVIEKPTKIEFDSENHLVDFVNKTDSLVTLGIKPLVTAPLADMESALKYVEEFRDSQGFVLLKKIQDTVYQIDEFEVSQDVILKYQNIKEVQTGEQMGARKTSFRKLEIKFFHLKSCIKSYGYPMRFDKAANHIQFLVHGLAGLNRLYVIPDLWETFKSNQFIQNILKTEDESLITEESMESVEEARNLIEMIVTNTSGEAYTEFYRTTSIQAYSEIMNAIGGDLEKVETLLKCHSEVDLTMDDVKKLVVLAEKVLSLDLMKYVDFFKEIHEKMIEIKDWRIESDQKTFPLDEEEIKGISDGLKVLKHLKKIDDFMEKWADPNALEEEWISVNSTFGNETFETVSSSLAYLQDEISRIHKKHGFFAEYPSRLQKMREGVEKYERWMEEQTCLLDGQKKCNNIPDEIMKHVEL</sequence>
<dbReference type="AlphaFoldDB" id="A0A1I7UDP2"/>
<feature type="chain" id="PRO_5009308789" evidence="1">
    <location>
        <begin position="19"/>
        <end position="597"/>
    </location>
</feature>
<keyword evidence="2" id="KW-1185">Reference proteome</keyword>
<dbReference type="STRING" id="1561998.A0A1I7UDP2"/>
<feature type="signal peptide" evidence="1">
    <location>
        <begin position="1"/>
        <end position="18"/>
    </location>
</feature>
<protein>
    <submittedName>
        <fullName evidence="3">WSN domain-containing protein</fullName>
    </submittedName>
</protein>